<accession>A0A2R7Y715</accession>
<dbReference type="EMBL" id="NBVN01000002">
    <property type="protein sequence ID" value="PUA33321.1"/>
    <property type="molecule type" value="Genomic_DNA"/>
</dbReference>
<dbReference type="PANTHER" id="PTHR42997:SF1">
    <property type="entry name" value="AP-4-A PHOSPHORYLASE"/>
    <property type="match status" value="1"/>
</dbReference>
<keyword evidence="1" id="KW-0547">Nucleotide-binding</keyword>
<reference evidence="4 5" key="1">
    <citation type="journal article" date="2018" name="Syst. Appl. Microbiol.">
        <title>A new symbiotic nanoarchaeote (Candidatus Nanoclepta minutus) and its host (Zestosphaera tikiterensis gen. nov., sp. nov.) from a New Zealand hot spring.</title>
        <authorList>
            <person name="St John E."/>
            <person name="Liu Y."/>
            <person name="Podar M."/>
            <person name="Stott M.B."/>
            <person name="Meneghin J."/>
            <person name="Chen Z."/>
            <person name="Lagutin K."/>
            <person name="Mitchell K."/>
            <person name="Reysenbach A.L."/>
        </authorList>
    </citation>
    <scope>NUCLEOTIDE SEQUENCE [LARGE SCALE GENOMIC DNA]</scope>
    <source>
        <strain evidence="4">NZ3</strain>
    </source>
</reference>
<evidence type="ECO:0000259" key="3">
    <source>
        <dbReference type="PROSITE" id="PS51084"/>
    </source>
</evidence>
<dbReference type="InterPro" id="IPR011146">
    <property type="entry name" value="HIT-like"/>
</dbReference>
<sequence length="165" mass="18805">MPCSNVLWAPWRMSYVVGGEQKECIFCRAVLGSDEDNYVVLRSHHSIAMLNIYPYNTGHVMIAPKRHISRPELLTQEEVLDMHNVLSAIIKALDEEYNPHGYNIGLNIGRVAGAGVEHHLHIHVVPRWSGDTNFMPVIGRVKVIPEDLARTYERLKSRLIKTRTI</sequence>
<evidence type="ECO:0000313" key="5">
    <source>
        <dbReference type="Proteomes" id="UP000244093"/>
    </source>
</evidence>
<protein>
    <submittedName>
        <fullName evidence="4">HIT family hydrolase</fullName>
    </submittedName>
</protein>
<proteinExistence type="predicted"/>
<dbReference type="AlphaFoldDB" id="A0A2R7Y715"/>
<evidence type="ECO:0000256" key="2">
    <source>
        <dbReference type="PROSITE-ProRule" id="PRU00464"/>
    </source>
</evidence>
<evidence type="ECO:0000256" key="1">
    <source>
        <dbReference type="ARBA" id="ARBA00022741"/>
    </source>
</evidence>
<name>A0A2R7Y715_9CREN</name>
<dbReference type="CDD" id="cd01275">
    <property type="entry name" value="FHIT"/>
    <property type="match status" value="1"/>
</dbReference>
<evidence type="ECO:0000313" key="4">
    <source>
        <dbReference type="EMBL" id="PUA33321.1"/>
    </source>
</evidence>
<dbReference type="Proteomes" id="UP000244093">
    <property type="component" value="Unassembled WGS sequence"/>
</dbReference>
<dbReference type="InterPro" id="IPR039383">
    <property type="entry name" value="FHIT"/>
</dbReference>
<dbReference type="GO" id="GO:0000166">
    <property type="term" value="F:nucleotide binding"/>
    <property type="evidence" value="ECO:0007669"/>
    <property type="project" value="UniProtKB-KW"/>
</dbReference>
<feature type="short sequence motif" description="Histidine triad motif" evidence="2">
    <location>
        <begin position="119"/>
        <end position="123"/>
    </location>
</feature>
<keyword evidence="4" id="KW-0378">Hydrolase</keyword>
<dbReference type="GO" id="GO:0016787">
    <property type="term" value="F:hydrolase activity"/>
    <property type="evidence" value="ECO:0007669"/>
    <property type="project" value="UniProtKB-KW"/>
</dbReference>
<feature type="domain" description="HIT" evidence="3">
    <location>
        <begin position="25"/>
        <end position="134"/>
    </location>
</feature>
<dbReference type="Pfam" id="PF01230">
    <property type="entry name" value="HIT"/>
    <property type="match status" value="1"/>
</dbReference>
<dbReference type="PROSITE" id="PS51084">
    <property type="entry name" value="HIT_2"/>
    <property type="match status" value="1"/>
</dbReference>
<comment type="caution">
    <text evidence="4">The sequence shown here is derived from an EMBL/GenBank/DDBJ whole genome shotgun (WGS) entry which is preliminary data.</text>
</comment>
<dbReference type="SUPFAM" id="SSF54197">
    <property type="entry name" value="HIT-like"/>
    <property type="match status" value="1"/>
</dbReference>
<dbReference type="Gene3D" id="3.30.428.10">
    <property type="entry name" value="HIT-like"/>
    <property type="match status" value="1"/>
</dbReference>
<dbReference type="InterPro" id="IPR036265">
    <property type="entry name" value="HIT-like_sf"/>
</dbReference>
<dbReference type="InterPro" id="IPR052908">
    <property type="entry name" value="AP-4-A_phosphorylase"/>
</dbReference>
<dbReference type="PANTHER" id="PTHR42997">
    <property type="entry name" value="HIT FAMILY HYDROLASE"/>
    <property type="match status" value="1"/>
</dbReference>
<gene>
    <name evidence="4" type="ORF">B7O98_02515</name>
</gene>
<organism evidence="4 5">
    <name type="scientific">Zestosphaera tikiterensis</name>
    <dbReference type="NCBI Taxonomy" id="1973259"/>
    <lineage>
        <taxon>Archaea</taxon>
        <taxon>Thermoproteota</taxon>
        <taxon>Thermoprotei</taxon>
        <taxon>Desulfurococcales</taxon>
        <taxon>Desulfurococcaceae</taxon>
        <taxon>Zestosphaera</taxon>
    </lineage>
</organism>